<evidence type="ECO:0000256" key="1">
    <source>
        <dbReference type="SAM" id="MobiDB-lite"/>
    </source>
</evidence>
<keyword evidence="3" id="KW-1185">Reference proteome</keyword>
<organism evidence="2 3">
    <name type="scientific">Piscinibacter sakaiensis</name>
    <name type="common">Ideonella sakaiensis</name>
    <dbReference type="NCBI Taxonomy" id="1547922"/>
    <lineage>
        <taxon>Bacteria</taxon>
        <taxon>Pseudomonadati</taxon>
        <taxon>Pseudomonadota</taxon>
        <taxon>Betaproteobacteria</taxon>
        <taxon>Burkholderiales</taxon>
        <taxon>Sphaerotilaceae</taxon>
        <taxon>Piscinibacter</taxon>
    </lineage>
</organism>
<reference evidence="3" key="1">
    <citation type="submission" date="2015-07" db="EMBL/GenBank/DDBJ databases">
        <title>Discovery of a poly(ethylene terephthalate assimilation.</title>
        <authorList>
            <person name="Yoshida S."/>
            <person name="Hiraga K."/>
            <person name="Takehana T."/>
            <person name="Taniguchi I."/>
            <person name="Yamaji H."/>
            <person name="Maeda Y."/>
            <person name="Toyohara K."/>
            <person name="Miyamoto K."/>
            <person name="Kimura Y."/>
            <person name="Oda K."/>
        </authorList>
    </citation>
    <scope>NUCLEOTIDE SEQUENCE [LARGE SCALE GENOMIC DNA]</scope>
    <source>
        <strain evidence="3">NBRC 110686 / TISTR 2288 / 201-F6</strain>
    </source>
</reference>
<comment type="caution">
    <text evidence="2">The sequence shown here is derived from an EMBL/GenBank/DDBJ whole genome shotgun (WGS) entry which is preliminary data.</text>
</comment>
<accession>A0A0K8NXN1</accession>
<evidence type="ECO:0000313" key="3">
    <source>
        <dbReference type="Proteomes" id="UP000037660"/>
    </source>
</evidence>
<dbReference type="Proteomes" id="UP000037660">
    <property type="component" value="Unassembled WGS sequence"/>
</dbReference>
<dbReference type="RefSeq" id="WP_054019144.1">
    <property type="nucleotide sequence ID" value="NZ_BBYR01000013.1"/>
</dbReference>
<dbReference type="OrthoDB" id="9129493at2"/>
<dbReference type="STRING" id="1547922.ISF6_0629"/>
<name>A0A0K8NXN1_PISS1</name>
<reference evidence="2 3" key="2">
    <citation type="journal article" date="2016" name="Science">
        <title>A bacterium that degrades and assimilates poly(ethylene terephthalate).</title>
        <authorList>
            <person name="Yoshida S."/>
            <person name="Hiraga K."/>
            <person name="Takehana T."/>
            <person name="Taniguchi I."/>
            <person name="Yamaji H."/>
            <person name="Maeda Y."/>
            <person name="Toyohara K."/>
            <person name="Miyamoto K."/>
            <person name="Kimura Y."/>
            <person name="Oda K."/>
        </authorList>
    </citation>
    <scope>NUCLEOTIDE SEQUENCE [LARGE SCALE GENOMIC DNA]</scope>
    <source>
        <strain evidence="3">NBRC 110686 / TISTR 2288 / 201-F6</strain>
    </source>
</reference>
<feature type="region of interest" description="Disordered" evidence="1">
    <location>
        <begin position="374"/>
        <end position="416"/>
    </location>
</feature>
<sequence length="429" mass="46172">MSTHPIPVAPPAAPAAAPSRAAAAVPPAGAQPLSPLAAALSTEQPPHDPVAFELGWDHARHGLAPPAALADGCAPLRHGWLAGQAVFGERCLRATPAARQWLQLRLRAWRRGRSVELFQVTPAYLRQIEVTHCPVTRAELGGPVPGSEPSVDRVRDAAGYAAGNLALLSRRANAAKGALDFAAAMQVVRRLEDRPLREVEGLGAAAWRRIAVLCSFVEPLPHEAACTLPLQVLPPKRLHLMNPVQALQAQLSLQLMRPGWAERSRRFEALLAGAPLRRAYQAFFHALLPRVLEAAPPAVRQARDAADRRRLRWAIEDAWQHPAVLLRWTAFARQLDAPGCEALLARLDALGLGAQRTARLTEAQATEGWQLDSAGFDPRLADRPRPGLARLRRRGRLEGGDAGAGPAAPRTTPWPAASVEASGQVCLPM</sequence>
<protein>
    <submittedName>
        <fullName evidence="2">Uncharacterized protein</fullName>
    </submittedName>
</protein>
<evidence type="ECO:0000313" key="2">
    <source>
        <dbReference type="EMBL" id="GAP35064.1"/>
    </source>
</evidence>
<proteinExistence type="predicted"/>
<gene>
    <name evidence="2" type="ORF">ISF6_0629</name>
</gene>
<feature type="compositionally biased region" description="Low complexity" evidence="1">
    <location>
        <begin position="404"/>
        <end position="416"/>
    </location>
</feature>
<dbReference type="EMBL" id="BBYR01000013">
    <property type="protein sequence ID" value="GAP35064.1"/>
    <property type="molecule type" value="Genomic_DNA"/>
</dbReference>
<dbReference type="AlphaFoldDB" id="A0A0K8NXN1"/>